<dbReference type="Proteomes" id="UP000030693">
    <property type="component" value="Unassembled WGS sequence"/>
</dbReference>
<dbReference type="PANTHER" id="PTHR15332">
    <property type="entry name" value="PROPROTEIN CONVERTASE SUBTILISIN_KEXIN TYPE 5-LIKE"/>
    <property type="match status" value="1"/>
</dbReference>
<evidence type="ECO:0000256" key="1">
    <source>
        <dbReference type="ARBA" id="ARBA00004613"/>
    </source>
</evidence>
<feature type="chain" id="PRO_5001566516" description="EGF-like domain-containing protein" evidence="6">
    <location>
        <begin position="35"/>
        <end position="722"/>
    </location>
</feature>
<evidence type="ECO:0000256" key="2">
    <source>
        <dbReference type="ARBA" id="ARBA00022525"/>
    </source>
</evidence>
<evidence type="ECO:0000259" key="7">
    <source>
        <dbReference type="SMART" id="SM00181"/>
    </source>
</evidence>
<sequence length="722" mass="78525">MVPTLPRRRPARPGPGSLPLVALLLAGLCALAGATLEPTTEPLDLEPYPLGKVSDKCDQPGESMWKGACFPALDRCLKAVHTGTDIICEEYSAAYRTLTYGAFLDAELPDMQVSKENLVSAGIDMCWSTYPGDWGRCEACRVQMSLGGQCRFVEGDHYGCRYLNRHISESCAECEPGYMQDGMRRCITNCIGPHGTICGDHCIETRHMPLGFNCFKWPLANYNGSSDAVPGRPENRHLLKCSEPGACFKCNEGCADCVGPRASDCLSCSVPTEKLLVHNRKIFLHRYVDIGACVPRCPTTTVEIMGHCVACPRWCAKCSPENNRQCLECMRGHLLQPNGTCYTTCPLGFARNYLTSKCEPCAEGCLHCVTNNPSICLACSDPLKQLYAGRCVDDCPVGTFPTEDMVCRICDAQCTRCIEGGVCTACRAGFEPRQGVCKPACRKGSYFSKAKGACDKCAPECKECATLSDNCTSCNPGFIHLQPSSFTESHRCVTACPAGYFHDLTHRRCVPCLSPNCQTCNEEGRCIDCQAGFNMMPQRGQCFRTCPEGYYKQDGVCQPCGGMCATCVNGLPDGCLSCIANNDNKMPYVRLVETPGGKDPGRCTYTCGSFEGYGFYMQTRKARLCRKCPANCLECDVPNALNPDLSTHWVRCKKCKEGFGFARDGVTCVPHAVGLMAIDVDGAAEADDDQDFAWLQRRVSPSIAEAKEAPAPEPEEAAAASA</sequence>
<proteinExistence type="predicted"/>
<dbReference type="AlphaFoldDB" id="A0A058YZL5"/>
<keyword evidence="2" id="KW-0964">Secreted</keyword>
<keyword evidence="3 6" id="KW-0732">Signal</keyword>
<feature type="domain" description="EGF-like" evidence="7">
    <location>
        <begin position="409"/>
        <end position="438"/>
    </location>
</feature>
<evidence type="ECO:0000256" key="6">
    <source>
        <dbReference type="SAM" id="SignalP"/>
    </source>
</evidence>
<feature type="domain" description="EGF-like" evidence="7">
    <location>
        <begin position="624"/>
        <end position="669"/>
    </location>
</feature>
<dbReference type="Gene3D" id="2.10.220.10">
    <property type="entry name" value="Hormone Receptor, Insulin-like Growth Factor Receptor 1, Chain A, domain 2"/>
    <property type="match status" value="4"/>
</dbReference>
<dbReference type="eggNOG" id="KOG3525">
    <property type="taxonomic scope" value="Eukaryota"/>
</dbReference>
<dbReference type="InterPro" id="IPR009030">
    <property type="entry name" value="Growth_fac_rcpt_cys_sf"/>
</dbReference>
<evidence type="ECO:0000256" key="5">
    <source>
        <dbReference type="SAM" id="MobiDB-lite"/>
    </source>
</evidence>
<dbReference type="GO" id="GO:0005576">
    <property type="term" value="C:extracellular region"/>
    <property type="evidence" value="ECO:0007669"/>
    <property type="project" value="UniProtKB-SubCell"/>
</dbReference>
<gene>
    <name evidence="8" type="ORF">H696_06142</name>
</gene>
<comment type="subcellular location">
    <subcellularLocation>
        <location evidence="1">Secreted</location>
    </subcellularLocation>
</comment>
<keyword evidence="9" id="KW-1185">Reference proteome</keyword>
<dbReference type="PANTHER" id="PTHR15332:SF175">
    <property type="entry name" value="PROPROTEIN CONVERTASE SUBTILISIN_KEXIN TYPE 5-LIKE"/>
    <property type="match status" value="1"/>
</dbReference>
<feature type="domain" description="EGF-like" evidence="7">
    <location>
        <begin position="511"/>
        <end position="558"/>
    </location>
</feature>
<dbReference type="InterPro" id="IPR043601">
    <property type="entry name" value="Rspo_Fu-CRD_dom"/>
</dbReference>
<reference evidence="8" key="1">
    <citation type="submission" date="2013-04" db="EMBL/GenBank/DDBJ databases">
        <title>The Genome Sequence of Fonticula alba ATCC 38817.</title>
        <authorList>
            <consortium name="The Broad Institute Genomics Platform"/>
            <person name="Russ C."/>
            <person name="Cuomo C."/>
            <person name="Burger G."/>
            <person name="Gray M.W."/>
            <person name="Holland P.W.H."/>
            <person name="King N."/>
            <person name="Lang F.B.F."/>
            <person name="Roger A.J."/>
            <person name="Ruiz-Trillo I."/>
            <person name="Brown M."/>
            <person name="Walker B."/>
            <person name="Young S."/>
            <person name="Zeng Q."/>
            <person name="Gargeya S."/>
            <person name="Fitzgerald M."/>
            <person name="Haas B."/>
            <person name="Abouelleil A."/>
            <person name="Allen A.W."/>
            <person name="Alvarado L."/>
            <person name="Arachchi H.M."/>
            <person name="Berlin A.M."/>
            <person name="Chapman S.B."/>
            <person name="Gainer-Dewar J."/>
            <person name="Goldberg J."/>
            <person name="Griggs A."/>
            <person name="Gujja S."/>
            <person name="Hansen M."/>
            <person name="Howarth C."/>
            <person name="Imamovic A."/>
            <person name="Ireland A."/>
            <person name="Larimer J."/>
            <person name="McCowan C."/>
            <person name="Murphy C."/>
            <person name="Pearson M."/>
            <person name="Poon T.W."/>
            <person name="Priest M."/>
            <person name="Roberts A."/>
            <person name="Saif S."/>
            <person name="Shea T."/>
            <person name="Sisk P."/>
            <person name="Sykes S."/>
            <person name="Wortman J."/>
            <person name="Nusbaum C."/>
            <person name="Birren B."/>
        </authorList>
    </citation>
    <scope>NUCLEOTIDE SEQUENCE [LARGE SCALE GENOMIC DNA]</scope>
    <source>
        <strain evidence="8">ATCC 38817</strain>
    </source>
</reference>
<feature type="domain" description="EGF-like" evidence="7">
    <location>
        <begin position="360"/>
        <end position="392"/>
    </location>
</feature>
<feature type="domain" description="EGF-like" evidence="7">
    <location>
        <begin position="314"/>
        <end position="359"/>
    </location>
</feature>
<keyword evidence="4" id="KW-0325">Glycoprotein</keyword>
<evidence type="ECO:0000256" key="3">
    <source>
        <dbReference type="ARBA" id="ARBA00022729"/>
    </source>
</evidence>
<dbReference type="EMBL" id="KB932220">
    <property type="protein sequence ID" value="KCV67419.1"/>
    <property type="molecule type" value="Genomic_DNA"/>
</dbReference>
<dbReference type="InterPro" id="IPR000742">
    <property type="entry name" value="EGF"/>
</dbReference>
<evidence type="ECO:0000313" key="9">
    <source>
        <dbReference type="Proteomes" id="UP000030693"/>
    </source>
</evidence>
<dbReference type="RefSeq" id="XP_009498173.1">
    <property type="nucleotide sequence ID" value="XM_009499898.1"/>
</dbReference>
<protein>
    <recommendedName>
        <fullName evidence="7">EGF-like domain-containing protein</fullName>
    </recommendedName>
</protein>
<feature type="signal peptide" evidence="6">
    <location>
        <begin position="1"/>
        <end position="34"/>
    </location>
</feature>
<evidence type="ECO:0000313" key="8">
    <source>
        <dbReference type="EMBL" id="KCV67419.1"/>
    </source>
</evidence>
<name>A0A058YZL5_FONAL</name>
<accession>A0A058YZL5</accession>
<feature type="region of interest" description="Disordered" evidence="5">
    <location>
        <begin position="703"/>
        <end position="722"/>
    </location>
</feature>
<dbReference type="Pfam" id="PF15913">
    <property type="entry name" value="Furin-like_2"/>
    <property type="match status" value="1"/>
</dbReference>
<dbReference type="GeneID" id="20530867"/>
<evidence type="ECO:0000256" key="4">
    <source>
        <dbReference type="ARBA" id="ARBA00023180"/>
    </source>
</evidence>
<feature type="domain" description="EGF-like" evidence="7">
    <location>
        <begin position="463"/>
        <end position="510"/>
    </location>
</feature>
<dbReference type="CDD" id="cd00064">
    <property type="entry name" value="FU"/>
    <property type="match status" value="2"/>
</dbReference>
<dbReference type="SMART" id="SM00261">
    <property type="entry name" value="FU"/>
    <property type="match status" value="8"/>
</dbReference>
<dbReference type="SUPFAM" id="SSF57184">
    <property type="entry name" value="Growth factor receptor domain"/>
    <property type="match status" value="3"/>
</dbReference>
<dbReference type="OrthoDB" id="5959912at2759"/>
<organism evidence="8">
    <name type="scientific">Fonticula alba</name>
    <name type="common">Slime mold</name>
    <dbReference type="NCBI Taxonomy" id="691883"/>
    <lineage>
        <taxon>Eukaryota</taxon>
        <taxon>Rotosphaerida</taxon>
        <taxon>Fonticulaceae</taxon>
        <taxon>Fonticula</taxon>
    </lineage>
</organism>
<dbReference type="InterPro" id="IPR006212">
    <property type="entry name" value="Furin_repeat"/>
</dbReference>
<dbReference type="SMART" id="SM00181">
    <property type="entry name" value="EGF"/>
    <property type="match status" value="6"/>
</dbReference>